<dbReference type="Proteomes" id="UP001589709">
    <property type="component" value="Unassembled WGS sequence"/>
</dbReference>
<keyword evidence="4 5" id="KW-0326">Glycosidase</keyword>
<sequence>MKSRWMVPALAVALGVGLLTPQAMGAPQAAAPAAVPMIDNGIGVDAPLMGWSGWGFLQRDPSAAKFRAQVDALVSTGLKDAGYNYANMDDFYYKCPGSQGPDVDSYGRWVTDEALFPGSGGKDGMHVLGDYVHSKGLKYGLYVTPGISAQAVAKKTRIMGTSYTADQIALTSSAQNFNCKGMLNIDYSKPGAQEFIDSWAQMFADWGVDYLKLDGVGPSKTADVRAWSQALEKTGRPIALNLSASLSASPTWSELANSWRIDGDIGASPRGYSFPLTSWTNVSRRFDDAARYQPYAGKGGWNDLDSFGVGNGENNGITVPQRQSHMALWALASSQYMLGADLTNLDPGDMALLTNRRLIQIDQDGIPAARVIKDGHQQVFAKREANGTWYIGMFNTDTTSSHTFSLPLARLGLSGTARITDMINNDKPLGTVSTYTTSVAPGGVALISAVATSGTGGTGSLVNAGSGKCLDVNGAVYLPGTKTQIWECNGGLNQLITPTSTGELRTMAATECLDVFENGTTPGTRVSQWNCHGGSSQKWTVRSDGTIVGQNSGLCLDVTGGRTANGTELQLWTCNGSTAQKFTWAGR</sequence>
<evidence type="ECO:0000256" key="3">
    <source>
        <dbReference type="ARBA" id="ARBA00022801"/>
    </source>
</evidence>
<dbReference type="Gene3D" id="2.60.40.1180">
    <property type="entry name" value="Golgi alpha-mannosidase II"/>
    <property type="match status" value="1"/>
</dbReference>
<dbReference type="SUPFAM" id="SSF50370">
    <property type="entry name" value="Ricin B-like lectins"/>
    <property type="match status" value="1"/>
</dbReference>
<feature type="signal peptide" evidence="6">
    <location>
        <begin position="1"/>
        <end position="25"/>
    </location>
</feature>
<dbReference type="InterPro" id="IPR013785">
    <property type="entry name" value="Aldolase_TIM"/>
</dbReference>
<evidence type="ECO:0000259" key="7">
    <source>
        <dbReference type="SMART" id="SM00458"/>
    </source>
</evidence>
<evidence type="ECO:0000256" key="6">
    <source>
        <dbReference type="SAM" id="SignalP"/>
    </source>
</evidence>
<comment type="caution">
    <text evidence="8">The sequence shown here is derived from an EMBL/GenBank/DDBJ whole genome shotgun (WGS) entry which is preliminary data.</text>
</comment>
<dbReference type="CDD" id="cd14792">
    <property type="entry name" value="GH27"/>
    <property type="match status" value="1"/>
</dbReference>
<dbReference type="SUPFAM" id="SSF51445">
    <property type="entry name" value="(Trans)glycosidases"/>
    <property type="match status" value="1"/>
</dbReference>
<evidence type="ECO:0000256" key="2">
    <source>
        <dbReference type="ARBA" id="ARBA00022729"/>
    </source>
</evidence>
<evidence type="ECO:0000256" key="4">
    <source>
        <dbReference type="ARBA" id="ARBA00023295"/>
    </source>
</evidence>
<evidence type="ECO:0000256" key="5">
    <source>
        <dbReference type="RuleBase" id="RU361168"/>
    </source>
</evidence>
<evidence type="ECO:0000256" key="1">
    <source>
        <dbReference type="ARBA" id="ARBA00009743"/>
    </source>
</evidence>
<keyword evidence="2 6" id="KW-0732">Signal</keyword>
<reference evidence="8 9" key="1">
    <citation type="submission" date="2024-09" db="EMBL/GenBank/DDBJ databases">
        <authorList>
            <person name="Sun Q."/>
            <person name="Mori K."/>
        </authorList>
    </citation>
    <scope>NUCLEOTIDE SEQUENCE [LARGE SCALE GENOMIC DNA]</scope>
    <source>
        <strain evidence="8 9">JCM 6917</strain>
    </source>
</reference>
<dbReference type="RefSeq" id="WP_381348101.1">
    <property type="nucleotide sequence ID" value="NZ_JBHMCY010000043.1"/>
</dbReference>
<dbReference type="InterPro" id="IPR035992">
    <property type="entry name" value="Ricin_B-like_lectins"/>
</dbReference>
<dbReference type="PRINTS" id="PR00740">
    <property type="entry name" value="GLHYDRLASE27"/>
</dbReference>
<dbReference type="Gene3D" id="3.20.20.70">
    <property type="entry name" value="Aldolase class I"/>
    <property type="match status" value="1"/>
</dbReference>
<dbReference type="InterPro" id="IPR002241">
    <property type="entry name" value="Glyco_hydro_27"/>
</dbReference>
<dbReference type="PROSITE" id="PS50231">
    <property type="entry name" value="RICIN_B_LECTIN"/>
    <property type="match status" value="1"/>
</dbReference>
<keyword evidence="9" id="KW-1185">Reference proteome</keyword>
<dbReference type="InterPro" id="IPR013780">
    <property type="entry name" value="Glyco_hydro_b"/>
</dbReference>
<dbReference type="EMBL" id="JBHMCY010000043">
    <property type="protein sequence ID" value="MFB9465270.1"/>
    <property type="molecule type" value="Genomic_DNA"/>
</dbReference>
<comment type="similarity">
    <text evidence="1 5">Belongs to the glycosyl hydrolase 27 family.</text>
</comment>
<dbReference type="InterPro" id="IPR041233">
    <property type="entry name" value="Melibiase_C"/>
</dbReference>
<name>A0ABV5N4R3_9ACTN</name>
<feature type="domain" description="Ricin B lectin" evidence="7">
    <location>
        <begin position="456"/>
        <end position="585"/>
    </location>
</feature>
<dbReference type="Pfam" id="PF17801">
    <property type="entry name" value="Melibiase_C"/>
    <property type="match status" value="1"/>
</dbReference>
<dbReference type="PANTHER" id="PTHR11452:SF42">
    <property type="entry name" value="ALPHA-GALACTOSIDASE"/>
    <property type="match status" value="1"/>
</dbReference>
<dbReference type="Gene3D" id="2.80.10.50">
    <property type="match status" value="1"/>
</dbReference>
<protein>
    <recommendedName>
        <fullName evidence="5">Alpha-galactosidase</fullName>
        <ecNumber evidence="5">3.2.1.22</ecNumber>
    </recommendedName>
    <alternativeName>
        <fullName evidence="5">Melibiase</fullName>
    </alternativeName>
</protein>
<feature type="chain" id="PRO_5046122813" description="Alpha-galactosidase" evidence="6">
    <location>
        <begin position="26"/>
        <end position="587"/>
    </location>
</feature>
<gene>
    <name evidence="8" type="ORF">ACFF45_21770</name>
</gene>
<dbReference type="Pfam" id="PF16499">
    <property type="entry name" value="Melibiase_2"/>
    <property type="match status" value="2"/>
</dbReference>
<dbReference type="InterPro" id="IPR000772">
    <property type="entry name" value="Ricin_B_lectin"/>
</dbReference>
<dbReference type="EC" id="3.2.1.22" evidence="5"/>
<evidence type="ECO:0000313" key="8">
    <source>
        <dbReference type="EMBL" id="MFB9465270.1"/>
    </source>
</evidence>
<dbReference type="Pfam" id="PF00652">
    <property type="entry name" value="Ricin_B_lectin"/>
    <property type="match status" value="1"/>
</dbReference>
<accession>A0ABV5N4R3</accession>
<comment type="catalytic activity">
    <reaction evidence="5">
        <text>Hydrolysis of terminal, non-reducing alpha-D-galactose residues in alpha-D-galactosides, including galactose oligosaccharides, galactomannans and galactolipids.</text>
        <dbReference type="EC" id="3.2.1.22"/>
    </reaction>
</comment>
<dbReference type="SUPFAM" id="SSF51011">
    <property type="entry name" value="Glycosyl hydrolase domain"/>
    <property type="match status" value="1"/>
</dbReference>
<dbReference type="SMART" id="SM00458">
    <property type="entry name" value="RICIN"/>
    <property type="match status" value="1"/>
</dbReference>
<organism evidence="8 9">
    <name type="scientific">Streptomyces cinereospinus</name>
    <dbReference type="NCBI Taxonomy" id="285561"/>
    <lineage>
        <taxon>Bacteria</taxon>
        <taxon>Bacillati</taxon>
        <taxon>Actinomycetota</taxon>
        <taxon>Actinomycetes</taxon>
        <taxon>Kitasatosporales</taxon>
        <taxon>Streptomycetaceae</taxon>
        <taxon>Streptomyces</taxon>
    </lineage>
</organism>
<keyword evidence="5" id="KW-1015">Disulfide bond</keyword>
<keyword evidence="3 5" id="KW-0378">Hydrolase</keyword>
<dbReference type="CDD" id="cd23418">
    <property type="entry name" value="beta-trefoil_Ricin_XLN-like"/>
    <property type="match status" value="1"/>
</dbReference>
<evidence type="ECO:0000313" key="9">
    <source>
        <dbReference type="Proteomes" id="UP001589709"/>
    </source>
</evidence>
<proteinExistence type="inferred from homology"/>
<dbReference type="InterPro" id="IPR017853">
    <property type="entry name" value="GH"/>
</dbReference>
<dbReference type="PANTHER" id="PTHR11452">
    <property type="entry name" value="ALPHA-GALACTOSIDASE/ALPHA-N-ACETYLGALACTOSAMINIDASE"/>
    <property type="match status" value="1"/>
</dbReference>